<dbReference type="EMBL" id="JAEKLZ010000354">
    <property type="protein sequence ID" value="MBW8728106.1"/>
    <property type="molecule type" value="Genomic_DNA"/>
</dbReference>
<keyword evidence="1" id="KW-0812">Transmembrane</keyword>
<evidence type="ECO:0000313" key="2">
    <source>
        <dbReference type="EMBL" id="MBW8728106.1"/>
    </source>
</evidence>
<evidence type="ECO:0000313" key="3">
    <source>
        <dbReference type="Proteomes" id="UP000700706"/>
    </source>
</evidence>
<comment type="caution">
    <text evidence="2">The sequence shown here is derived from an EMBL/GenBank/DDBJ whole genome shotgun (WGS) entry which is preliminary data.</text>
</comment>
<dbReference type="Proteomes" id="UP000700706">
    <property type="component" value="Unassembled WGS sequence"/>
</dbReference>
<gene>
    <name evidence="2" type="ORF">JF625_23550</name>
</gene>
<organism evidence="2 3">
    <name type="scientific">Inquilinus limosus</name>
    <dbReference type="NCBI Taxonomy" id="171674"/>
    <lineage>
        <taxon>Bacteria</taxon>
        <taxon>Pseudomonadati</taxon>
        <taxon>Pseudomonadota</taxon>
        <taxon>Alphaproteobacteria</taxon>
        <taxon>Rhodospirillales</taxon>
        <taxon>Rhodospirillaceae</taxon>
        <taxon>Inquilinus</taxon>
    </lineage>
</organism>
<feature type="transmembrane region" description="Helical" evidence="1">
    <location>
        <begin position="33"/>
        <end position="51"/>
    </location>
</feature>
<feature type="transmembrane region" description="Helical" evidence="1">
    <location>
        <begin position="96"/>
        <end position="114"/>
    </location>
</feature>
<feature type="transmembrane region" description="Helical" evidence="1">
    <location>
        <begin position="191"/>
        <end position="212"/>
    </location>
</feature>
<evidence type="ECO:0000256" key="1">
    <source>
        <dbReference type="SAM" id="Phobius"/>
    </source>
</evidence>
<keyword evidence="1" id="KW-0472">Membrane</keyword>
<feature type="transmembrane region" description="Helical" evidence="1">
    <location>
        <begin position="126"/>
        <end position="151"/>
    </location>
</feature>
<feature type="transmembrane region" description="Helical" evidence="1">
    <location>
        <begin position="163"/>
        <end position="185"/>
    </location>
</feature>
<protein>
    <submittedName>
        <fullName evidence="2">DUF1109 domain-containing protein</fullName>
    </submittedName>
</protein>
<reference evidence="2" key="1">
    <citation type="submission" date="2020-06" db="EMBL/GenBank/DDBJ databases">
        <title>Stable isotope informed genome-resolved metagenomics uncovers potential trophic interactions in rhizosphere soil.</title>
        <authorList>
            <person name="Starr E.P."/>
            <person name="Shi S."/>
            <person name="Blazewicz S.J."/>
            <person name="Koch B.J."/>
            <person name="Probst A.J."/>
            <person name="Hungate B.A."/>
            <person name="Pett-Ridge J."/>
            <person name="Firestone M.K."/>
            <person name="Banfield J.F."/>
        </authorList>
    </citation>
    <scope>NUCLEOTIDE SEQUENCE</scope>
    <source>
        <strain evidence="2">YM_69_17</strain>
    </source>
</reference>
<name>A0A952KJT6_9PROT</name>
<keyword evidence="1" id="KW-1133">Transmembrane helix</keyword>
<dbReference type="Pfam" id="PF06532">
    <property type="entry name" value="NrsF"/>
    <property type="match status" value="1"/>
</dbReference>
<feature type="transmembrane region" description="Helical" evidence="1">
    <location>
        <begin position="71"/>
        <end position="89"/>
    </location>
</feature>
<dbReference type="AlphaFoldDB" id="A0A952KJT6"/>
<accession>A0A952KJT6</accession>
<sequence length="228" mass="24267">MTETGHTGTEDLIARLAADAQPVRPLRPPMLRALFWLGIAVLVIGTVVAAFGVRPDFMDEMGETHYQLEWAGAMLTGILAAIAAFHVSLPDRPRAWALLPLPGLALWLFSIGYGCMTDWVRLGPQGFTFGVSFFCFRSILLISVPLSLVILAMLRLAGPVRPVATIASGMLAASALSACGVSMFHGDEATLMVLVWHGGAVALLVGLGTLLNRRLFGLFAPRQAGQAG</sequence>
<proteinExistence type="predicted"/>
<dbReference type="InterPro" id="IPR009495">
    <property type="entry name" value="NrsF"/>
</dbReference>